<protein>
    <submittedName>
        <fullName evidence="1">Uncharacterized protein</fullName>
    </submittedName>
</protein>
<dbReference type="Proteomes" id="UP000270036">
    <property type="component" value="Chromosome"/>
</dbReference>
<dbReference type="KEGG" id="cant:NCTC13489_02827"/>
<proteinExistence type="predicted"/>
<name>A0A448NUV5_9FLAO</name>
<organism evidence="1 2">
    <name type="scientific">Kaistella antarctica</name>
    <dbReference type="NCBI Taxonomy" id="266748"/>
    <lineage>
        <taxon>Bacteria</taxon>
        <taxon>Pseudomonadati</taxon>
        <taxon>Bacteroidota</taxon>
        <taxon>Flavobacteriia</taxon>
        <taxon>Flavobacteriales</taxon>
        <taxon>Weeksellaceae</taxon>
        <taxon>Chryseobacterium group</taxon>
        <taxon>Kaistella</taxon>
    </lineage>
</organism>
<gene>
    <name evidence="1" type="ORF">NCTC13489_02827</name>
</gene>
<reference evidence="1 2" key="1">
    <citation type="submission" date="2018-12" db="EMBL/GenBank/DDBJ databases">
        <authorList>
            <consortium name="Pathogen Informatics"/>
        </authorList>
    </citation>
    <scope>NUCLEOTIDE SEQUENCE [LARGE SCALE GENOMIC DNA]</scope>
    <source>
        <strain evidence="1 2">NCTC13489</strain>
    </source>
</reference>
<dbReference type="EMBL" id="LR134441">
    <property type="protein sequence ID" value="VEI01557.1"/>
    <property type="molecule type" value="Genomic_DNA"/>
</dbReference>
<accession>A0A448NUV5</accession>
<dbReference type="AlphaFoldDB" id="A0A448NUV5"/>
<sequence length="138" mass="15369">MTITQYIDSPNQRYQLGNATDRTFRGDLQLLVNPSLSLKPPSMRSRTSKLRLPTPNLTSAALSLTSKTPNLSVANPRLDASNAIDDVTNSNLSIVIPKDAVVNAKFDVLNHKETNDRNKTGKVYINETYYFHDVSEFA</sequence>
<evidence type="ECO:0000313" key="1">
    <source>
        <dbReference type="EMBL" id="VEI01557.1"/>
    </source>
</evidence>
<evidence type="ECO:0000313" key="2">
    <source>
        <dbReference type="Proteomes" id="UP000270036"/>
    </source>
</evidence>